<reference evidence="2 3" key="1">
    <citation type="journal article" date="2020" name="Nature">
        <title>Six reference-quality genomes reveal evolution of bat adaptations.</title>
        <authorList>
            <person name="Jebb D."/>
            <person name="Huang Z."/>
            <person name="Pippel M."/>
            <person name="Hughes G.M."/>
            <person name="Lavrichenko K."/>
            <person name="Devanna P."/>
            <person name="Winkler S."/>
            <person name="Jermiin L.S."/>
            <person name="Skirmuntt E.C."/>
            <person name="Katzourakis A."/>
            <person name="Burkitt-Gray L."/>
            <person name="Ray D.A."/>
            <person name="Sullivan K.A.M."/>
            <person name="Roscito J.G."/>
            <person name="Kirilenko B.M."/>
            <person name="Davalos L.M."/>
            <person name="Corthals A.P."/>
            <person name="Power M.L."/>
            <person name="Jones G."/>
            <person name="Ransome R.D."/>
            <person name="Dechmann D.K.N."/>
            <person name="Locatelli A.G."/>
            <person name="Puechmaille S.J."/>
            <person name="Fedrigo O."/>
            <person name="Jarvis E.D."/>
            <person name="Hiller M."/>
            <person name="Vernes S.C."/>
            <person name="Myers E.W."/>
            <person name="Teeling E.C."/>
        </authorList>
    </citation>
    <scope>NUCLEOTIDE SEQUENCE [LARGE SCALE GENOMIC DNA]</scope>
    <source>
        <strain evidence="2">MRouAeg1</strain>
        <tissue evidence="2">Muscle</tissue>
    </source>
</reference>
<sequence length="146" mass="16354">MDSVELVPVGISLVIKNSTVALFLNSICLKCEMVRSTSYNDSYPLSYFSFSTGTFFLPFILSIPFQSGATSRSCYTSCLYPLISQSFFNLLQHGFYPHYSIKSAFWGVDEMGEGGQKVQTPSYKTAKSWDVMHSMVTVVNNTVLYI</sequence>
<proteinExistence type="predicted"/>
<keyword evidence="1" id="KW-0472">Membrane</keyword>
<dbReference type="EMBL" id="JACASE010000007">
    <property type="protein sequence ID" value="KAF6447834.1"/>
    <property type="molecule type" value="Genomic_DNA"/>
</dbReference>
<dbReference type="AlphaFoldDB" id="A0A7J8FJB0"/>
<evidence type="ECO:0000313" key="3">
    <source>
        <dbReference type="Proteomes" id="UP000593571"/>
    </source>
</evidence>
<dbReference type="Proteomes" id="UP000593571">
    <property type="component" value="Unassembled WGS sequence"/>
</dbReference>
<keyword evidence="1" id="KW-1133">Transmembrane helix</keyword>
<gene>
    <name evidence="2" type="ORF">HJG63_012168</name>
</gene>
<feature type="transmembrane region" description="Helical" evidence="1">
    <location>
        <begin position="45"/>
        <end position="65"/>
    </location>
</feature>
<protein>
    <submittedName>
        <fullName evidence="2">Uncharacterized protein</fullName>
    </submittedName>
</protein>
<name>A0A7J8FJB0_ROUAE</name>
<organism evidence="2 3">
    <name type="scientific">Rousettus aegyptiacus</name>
    <name type="common">Egyptian fruit bat</name>
    <name type="synonym">Pteropus aegyptiacus</name>
    <dbReference type="NCBI Taxonomy" id="9407"/>
    <lineage>
        <taxon>Eukaryota</taxon>
        <taxon>Metazoa</taxon>
        <taxon>Chordata</taxon>
        <taxon>Craniata</taxon>
        <taxon>Vertebrata</taxon>
        <taxon>Euteleostomi</taxon>
        <taxon>Mammalia</taxon>
        <taxon>Eutheria</taxon>
        <taxon>Laurasiatheria</taxon>
        <taxon>Chiroptera</taxon>
        <taxon>Yinpterochiroptera</taxon>
        <taxon>Pteropodoidea</taxon>
        <taxon>Pteropodidae</taxon>
        <taxon>Rousettinae</taxon>
        <taxon>Rousettus</taxon>
    </lineage>
</organism>
<comment type="caution">
    <text evidence="2">The sequence shown here is derived from an EMBL/GenBank/DDBJ whole genome shotgun (WGS) entry which is preliminary data.</text>
</comment>
<evidence type="ECO:0000256" key="1">
    <source>
        <dbReference type="SAM" id="Phobius"/>
    </source>
</evidence>
<evidence type="ECO:0000313" key="2">
    <source>
        <dbReference type="EMBL" id="KAF6447834.1"/>
    </source>
</evidence>
<accession>A0A7J8FJB0</accession>
<keyword evidence="1" id="KW-0812">Transmembrane</keyword>
<keyword evidence="3" id="KW-1185">Reference proteome</keyword>